<gene>
    <name evidence="7" type="ORF">SAMN05216366_13025</name>
</gene>
<dbReference type="Pfam" id="PF02219">
    <property type="entry name" value="MTHFR"/>
    <property type="match status" value="1"/>
</dbReference>
<dbReference type="GO" id="GO:0006555">
    <property type="term" value="P:methionine metabolic process"/>
    <property type="evidence" value="ECO:0007669"/>
    <property type="project" value="InterPro"/>
</dbReference>
<name>A0A1H0UA54_SELRU</name>
<comment type="cofactor">
    <cofactor evidence="1 6">
        <name>FAD</name>
        <dbReference type="ChEBI" id="CHEBI:57692"/>
    </cofactor>
</comment>
<keyword evidence="5 6" id="KW-0560">Oxidoreductase</keyword>
<dbReference type="Proteomes" id="UP000182412">
    <property type="component" value="Unassembled WGS sequence"/>
</dbReference>
<dbReference type="GO" id="GO:0004489">
    <property type="term" value="F:methylenetetrahydrofolate reductase [NAD(P)H] activity"/>
    <property type="evidence" value="ECO:0007669"/>
    <property type="project" value="InterPro"/>
</dbReference>
<dbReference type="AlphaFoldDB" id="A0A1H0UA54"/>
<organism evidence="7 8">
    <name type="scientific">Selenomonas ruminantium</name>
    <dbReference type="NCBI Taxonomy" id="971"/>
    <lineage>
        <taxon>Bacteria</taxon>
        <taxon>Bacillati</taxon>
        <taxon>Bacillota</taxon>
        <taxon>Negativicutes</taxon>
        <taxon>Selenomonadales</taxon>
        <taxon>Selenomonadaceae</taxon>
        <taxon>Selenomonas</taxon>
    </lineage>
</organism>
<evidence type="ECO:0000256" key="2">
    <source>
        <dbReference type="ARBA" id="ARBA00004777"/>
    </source>
</evidence>
<evidence type="ECO:0000256" key="1">
    <source>
        <dbReference type="ARBA" id="ARBA00001974"/>
    </source>
</evidence>
<accession>A0A1H0UA54</accession>
<evidence type="ECO:0000313" key="8">
    <source>
        <dbReference type="Proteomes" id="UP000182412"/>
    </source>
</evidence>
<dbReference type="RefSeq" id="WP_074573123.1">
    <property type="nucleotide sequence ID" value="NZ_FNJQ01000030.1"/>
</dbReference>
<dbReference type="GO" id="GO:0035999">
    <property type="term" value="P:tetrahydrofolate interconversion"/>
    <property type="evidence" value="ECO:0007669"/>
    <property type="project" value="UniProtKB-UniPathway"/>
</dbReference>
<comment type="similarity">
    <text evidence="6">Belongs to the methylenetetrahydrofolate reductase family.</text>
</comment>
<dbReference type="UniPathway" id="UPA00193"/>
<comment type="pathway">
    <text evidence="2 6">One-carbon metabolism; tetrahydrofolate interconversion.</text>
</comment>
<dbReference type="SUPFAM" id="SSF51730">
    <property type="entry name" value="FAD-linked oxidoreductase"/>
    <property type="match status" value="1"/>
</dbReference>
<evidence type="ECO:0000313" key="7">
    <source>
        <dbReference type="EMBL" id="SDP63053.1"/>
    </source>
</evidence>
<dbReference type="InterPro" id="IPR003171">
    <property type="entry name" value="Mehydrof_redctse-like"/>
</dbReference>
<evidence type="ECO:0000256" key="5">
    <source>
        <dbReference type="ARBA" id="ARBA00023002"/>
    </source>
</evidence>
<protein>
    <recommendedName>
        <fullName evidence="6">Methylenetetrahydrofolate reductase</fullName>
    </recommendedName>
</protein>
<keyword evidence="3 6" id="KW-0285">Flavoprotein</keyword>
<evidence type="ECO:0000256" key="3">
    <source>
        <dbReference type="ARBA" id="ARBA00022630"/>
    </source>
</evidence>
<dbReference type="Gene3D" id="3.20.20.220">
    <property type="match status" value="1"/>
</dbReference>
<keyword evidence="4 6" id="KW-0274">FAD</keyword>
<dbReference type="EMBL" id="FNJQ01000030">
    <property type="protein sequence ID" value="SDP63053.1"/>
    <property type="molecule type" value="Genomic_DNA"/>
</dbReference>
<reference evidence="7 8" key="1">
    <citation type="submission" date="2016-10" db="EMBL/GenBank/DDBJ databases">
        <authorList>
            <person name="de Groot N.N."/>
        </authorList>
    </citation>
    <scope>NUCLEOTIDE SEQUENCE [LARGE SCALE GENOMIC DNA]</scope>
    <source>
        <strain evidence="7 8">S137</strain>
    </source>
</reference>
<evidence type="ECO:0000256" key="4">
    <source>
        <dbReference type="ARBA" id="ARBA00022827"/>
    </source>
</evidence>
<evidence type="ECO:0000256" key="6">
    <source>
        <dbReference type="RuleBase" id="RU003862"/>
    </source>
</evidence>
<sequence length="247" mass="28931">MKRVSVELIPRDEETLRGELQLLKQYEGKIDVINIPDLLRFDTRSWEGSAIAQEYFAMSMPHIRAMDIDLDKELPMKDYLREKGIKEVLVVQGDPPQRMTHEVYPTESTDVIRKFREEMPEVKVYAGIDQYRSSMRHEVYRTRRKVQAGAAGFFTQPFFDMRLLEIYMDMLDGLDVYWGVSPVVTAASQSYWERKNNVIFPKSFNPTLEWSVDFSRQVMEMADKKDANVYLMPIKTNLEEYLAGVFA</sequence>
<dbReference type="OrthoDB" id="9803687at2"/>
<dbReference type="InterPro" id="IPR029041">
    <property type="entry name" value="FAD-linked_oxidoreductase-like"/>
</dbReference>
<proteinExistence type="inferred from homology"/>